<dbReference type="AlphaFoldDB" id="A0A8S1JUI6"/>
<protein>
    <submittedName>
        <fullName evidence="1">Uncharacterized protein</fullName>
    </submittedName>
</protein>
<evidence type="ECO:0000313" key="1">
    <source>
        <dbReference type="EMBL" id="CAD8046081.1"/>
    </source>
</evidence>
<proteinExistence type="predicted"/>
<accession>A0A8S1JUI6</accession>
<sequence>MNSNRVPLKKIQQVSTTYRRKISIKTVNNRIKKIILHNLYCLEGSQYQQIIMQLQFRMEEQKNNYSIYIQQMINQSFEENMLKYG</sequence>
<reference evidence="1" key="1">
    <citation type="submission" date="2021-01" db="EMBL/GenBank/DDBJ databases">
        <authorList>
            <consortium name="Genoscope - CEA"/>
            <person name="William W."/>
        </authorList>
    </citation>
    <scope>NUCLEOTIDE SEQUENCE</scope>
</reference>
<evidence type="ECO:0000313" key="2">
    <source>
        <dbReference type="Proteomes" id="UP000692954"/>
    </source>
</evidence>
<name>A0A8S1JUI6_9CILI</name>
<dbReference type="Proteomes" id="UP000692954">
    <property type="component" value="Unassembled WGS sequence"/>
</dbReference>
<organism evidence="1 2">
    <name type="scientific">Paramecium sonneborni</name>
    <dbReference type="NCBI Taxonomy" id="65129"/>
    <lineage>
        <taxon>Eukaryota</taxon>
        <taxon>Sar</taxon>
        <taxon>Alveolata</taxon>
        <taxon>Ciliophora</taxon>
        <taxon>Intramacronucleata</taxon>
        <taxon>Oligohymenophorea</taxon>
        <taxon>Peniculida</taxon>
        <taxon>Parameciidae</taxon>
        <taxon>Paramecium</taxon>
    </lineage>
</organism>
<keyword evidence="2" id="KW-1185">Reference proteome</keyword>
<gene>
    <name evidence="1" type="ORF">PSON_ATCC_30995.1.T0010432</name>
</gene>
<dbReference type="EMBL" id="CAJJDN010000001">
    <property type="protein sequence ID" value="CAD8046081.1"/>
    <property type="molecule type" value="Genomic_DNA"/>
</dbReference>
<comment type="caution">
    <text evidence="1">The sequence shown here is derived from an EMBL/GenBank/DDBJ whole genome shotgun (WGS) entry which is preliminary data.</text>
</comment>